<dbReference type="PROSITE" id="PS50011">
    <property type="entry name" value="PROTEIN_KINASE_DOM"/>
    <property type="match status" value="1"/>
</dbReference>
<name>A0AAN7ALJ3_9PEZI</name>
<gene>
    <name evidence="15" type="ORF">QBC35DRAFT_377589</name>
</gene>
<evidence type="ECO:0000313" key="15">
    <source>
        <dbReference type="EMBL" id="KAK4190522.1"/>
    </source>
</evidence>
<feature type="compositionally biased region" description="Polar residues" evidence="13">
    <location>
        <begin position="81"/>
        <end position="106"/>
    </location>
</feature>
<evidence type="ECO:0000256" key="11">
    <source>
        <dbReference type="PIRNR" id="PIRNR037579"/>
    </source>
</evidence>
<keyword evidence="16" id="KW-1185">Reference proteome</keyword>
<dbReference type="FunFam" id="1.10.510.10:FF:000482">
    <property type="entry name" value="MAP kinase kinase kinase"/>
    <property type="match status" value="1"/>
</dbReference>
<feature type="compositionally biased region" description="Basic and acidic residues" evidence="13">
    <location>
        <begin position="124"/>
        <end position="141"/>
    </location>
</feature>
<evidence type="ECO:0000256" key="2">
    <source>
        <dbReference type="ARBA" id="ARBA00022527"/>
    </source>
</evidence>
<proteinExistence type="inferred from homology"/>
<evidence type="ECO:0000256" key="3">
    <source>
        <dbReference type="ARBA" id="ARBA00022679"/>
    </source>
</evidence>
<evidence type="ECO:0000259" key="14">
    <source>
        <dbReference type="PROSITE" id="PS50011"/>
    </source>
</evidence>
<evidence type="ECO:0000313" key="16">
    <source>
        <dbReference type="Proteomes" id="UP001302126"/>
    </source>
</evidence>
<dbReference type="GO" id="GO:0004707">
    <property type="term" value="F:MAP kinase activity"/>
    <property type="evidence" value="ECO:0007669"/>
    <property type="project" value="UniProtKB-EC"/>
</dbReference>
<dbReference type="PANTHER" id="PTHR48016">
    <property type="entry name" value="MAP KINASE KINASE KINASE SSK2-RELATED-RELATED"/>
    <property type="match status" value="1"/>
</dbReference>
<dbReference type="GO" id="GO:0038066">
    <property type="term" value="P:p38MAPK cascade"/>
    <property type="evidence" value="ECO:0007669"/>
    <property type="project" value="UniProtKB-UniRule"/>
</dbReference>
<comment type="caution">
    <text evidence="15">The sequence shown here is derived from an EMBL/GenBank/DDBJ whole genome shotgun (WGS) entry which is preliminary data.</text>
</comment>
<keyword evidence="6 11" id="KW-0067">ATP-binding</keyword>
<comment type="subunit">
    <text evidence="10">Interacts with by SSK1.</text>
</comment>
<reference evidence="15" key="1">
    <citation type="journal article" date="2023" name="Mol. Phylogenet. Evol.">
        <title>Genome-scale phylogeny and comparative genomics of the fungal order Sordariales.</title>
        <authorList>
            <person name="Hensen N."/>
            <person name="Bonometti L."/>
            <person name="Westerberg I."/>
            <person name="Brannstrom I.O."/>
            <person name="Guillou S."/>
            <person name="Cros-Aarteil S."/>
            <person name="Calhoun S."/>
            <person name="Haridas S."/>
            <person name="Kuo A."/>
            <person name="Mondo S."/>
            <person name="Pangilinan J."/>
            <person name="Riley R."/>
            <person name="LaButti K."/>
            <person name="Andreopoulos B."/>
            <person name="Lipzen A."/>
            <person name="Chen C."/>
            <person name="Yan M."/>
            <person name="Daum C."/>
            <person name="Ng V."/>
            <person name="Clum A."/>
            <person name="Steindorff A."/>
            <person name="Ohm R.A."/>
            <person name="Martin F."/>
            <person name="Silar P."/>
            <person name="Natvig D.O."/>
            <person name="Lalanne C."/>
            <person name="Gautier V."/>
            <person name="Ament-Velasquez S.L."/>
            <person name="Kruys A."/>
            <person name="Hutchinson M.I."/>
            <person name="Powell A.J."/>
            <person name="Barry K."/>
            <person name="Miller A.N."/>
            <person name="Grigoriev I.V."/>
            <person name="Debuchy R."/>
            <person name="Gladieux P."/>
            <person name="Hiltunen Thoren M."/>
            <person name="Johannesson H."/>
        </authorList>
    </citation>
    <scope>NUCLEOTIDE SEQUENCE</scope>
    <source>
        <strain evidence="15">PSN309</strain>
    </source>
</reference>
<dbReference type="PROSITE" id="PS00107">
    <property type="entry name" value="PROTEIN_KINASE_ATP"/>
    <property type="match status" value="1"/>
</dbReference>
<feature type="compositionally biased region" description="Low complexity" evidence="13">
    <location>
        <begin position="1290"/>
        <end position="1311"/>
    </location>
</feature>
<dbReference type="GO" id="GO:0005524">
    <property type="term" value="F:ATP binding"/>
    <property type="evidence" value="ECO:0007669"/>
    <property type="project" value="UniProtKB-UniRule"/>
</dbReference>
<feature type="region of interest" description="Disordered" evidence="13">
    <location>
        <begin position="32"/>
        <end position="168"/>
    </location>
</feature>
<evidence type="ECO:0000256" key="7">
    <source>
        <dbReference type="ARBA" id="ARBA00047919"/>
    </source>
</evidence>
<feature type="compositionally biased region" description="Polar residues" evidence="13">
    <location>
        <begin position="56"/>
        <end position="65"/>
    </location>
</feature>
<comment type="function">
    <text evidence="9">Kinase involved in a signal transduction pathway that is activated by changes in the osmolarity of the extracellular environment. Activates the PBS2 MAP kinase kinase by phosphorylation.</text>
</comment>
<dbReference type="InterPro" id="IPR017441">
    <property type="entry name" value="Protein_kinase_ATP_BS"/>
</dbReference>
<comment type="similarity">
    <text evidence="1 11">Belongs to the protein kinase superfamily. STE Ser/Thr protein kinase family. MAP kinase kinase kinase subfamily.</text>
</comment>
<dbReference type="InterPro" id="IPR011009">
    <property type="entry name" value="Kinase-like_dom_sf"/>
</dbReference>
<reference evidence="15" key="2">
    <citation type="submission" date="2023-05" db="EMBL/GenBank/DDBJ databases">
        <authorList>
            <consortium name="Lawrence Berkeley National Laboratory"/>
            <person name="Steindorff A."/>
            <person name="Hensen N."/>
            <person name="Bonometti L."/>
            <person name="Westerberg I."/>
            <person name="Brannstrom I.O."/>
            <person name="Guillou S."/>
            <person name="Cros-Aarteil S."/>
            <person name="Calhoun S."/>
            <person name="Haridas S."/>
            <person name="Kuo A."/>
            <person name="Mondo S."/>
            <person name="Pangilinan J."/>
            <person name="Riley R."/>
            <person name="Labutti K."/>
            <person name="Andreopoulos B."/>
            <person name="Lipzen A."/>
            <person name="Chen C."/>
            <person name="Yanf M."/>
            <person name="Daum C."/>
            <person name="Ng V."/>
            <person name="Clum A."/>
            <person name="Ohm R."/>
            <person name="Martin F."/>
            <person name="Silar P."/>
            <person name="Natvig D."/>
            <person name="Lalanne C."/>
            <person name="Gautier V."/>
            <person name="Ament-Velasquez S.L."/>
            <person name="Kruys A."/>
            <person name="Hutchinson M.I."/>
            <person name="Powell A.J."/>
            <person name="Barry K."/>
            <person name="Miller A.N."/>
            <person name="Grigoriev I.V."/>
            <person name="Debuchy R."/>
            <person name="Gladieux P."/>
            <person name="Thoren M.H."/>
            <person name="Johannesson H."/>
        </authorList>
    </citation>
    <scope>NUCLEOTIDE SEQUENCE</scope>
    <source>
        <strain evidence="15">PSN309</strain>
    </source>
</reference>
<keyword evidence="4 11" id="KW-0547">Nucleotide-binding</keyword>
<dbReference type="InterPro" id="IPR050538">
    <property type="entry name" value="MAP_kinase_kinase_kinase"/>
</dbReference>
<evidence type="ECO:0000256" key="6">
    <source>
        <dbReference type="ARBA" id="ARBA00022840"/>
    </source>
</evidence>
<dbReference type="InterPro" id="IPR000719">
    <property type="entry name" value="Prot_kinase_dom"/>
</dbReference>
<dbReference type="EMBL" id="MU864365">
    <property type="protein sequence ID" value="KAK4190522.1"/>
    <property type="molecule type" value="Genomic_DNA"/>
</dbReference>
<comment type="catalytic activity">
    <reaction evidence="8">
        <text>L-seryl-[protein] + ATP = O-phospho-L-seryl-[protein] + ADP + H(+)</text>
        <dbReference type="Rhea" id="RHEA:17989"/>
        <dbReference type="Rhea" id="RHEA-COMP:9863"/>
        <dbReference type="Rhea" id="RHEA-COMP:11604"/>
        <dbReference type="ChEBI" id="CHEBI:15378"/>
        <dbReference type="ChEBI" id="CHEBI:29999"/>
        <dbReference type="ChEBI" id="CHEBI:30616"/>
        <dbReference type="ChEBI" id="CHEBI:83421"/>
        <dbReference type="ChEBI" id="CHEBI:456216"/>
        <dbReference type="EC" id="2.7.11.24"/>
    </reaction>
    <physiologicalReaction direction="left-to-right" evidence="8">
        <dbReference type="Rhea" id="RHEA:17990"/>
    </physiologicalReaction>
</comment>
<dbReference type="InterPro" id="IPR008271">
    <property type="entry name" value="Ser/Thr_kinase_AS"/>
</dbReference>
<sequence length="1323" mass="149496">MSGDLLLLADPHGLEQQDELGSLARYAEIASHSGIVPPYTSSSVAPNGLVGRQRGVTDSGSYGNGTTPRPQRPTAPARTPSNTYQPYVQRRPAQNTPISYSNSSAPSARDGSRPRPIGTSTFRAQEREYVRRLRQQDHDNNDYFDSYGDPYDSDSEGETPSSEGPFDSYEDAHIMFVNNEESQITEEDLKDSQNRERLEWHGMLEAVLTGDVVRQEKKRLIGSADEEIGKSAHKAELWLGIRSKVCGRHLPVQRKMIEEARAALDRSVNDVINFSIAGQSEAGKPPIDQVRDTIAKIEKIEGLYPSTTALVAALKPATYAAYQETCDAVIAWYNVNEMINTELSILKKWVGNDALDFQRSKEKSPGGNGLSDETSFLDRLMKEEGLRSLHEDNGADGKNLRRKSMLHGISMVITKAKDTLIGNAEAFQKRHLPPYIEELLTLISFPSRLIEEIIKVRLAYAKKMKDSAQQNPLMQDQMITQFQTLLKLATKIKAEYMAIAQPEPGWDLPPCIDEDFDRVILDALKYYFKMLNWKLSGNKNTFKEAELLFQEWGFGNEIGSHLAHGDIEVAEQFSSLTFKAFNRLNQTFEKEIPLRPKESVADMTKRYKQILDSVRVRQRMLQRFSRMLSENYENACDFTIAFGYEKLQDLYDRLIETDHFQVYTGSPEHDGLLIIASPSLHGRAEEIQLLISTFSYETVREDPSDPYLLIIKAENPPNWFGPKISLSVREEPLDIKLGHMRLVAGGSQARLVNARKTFLDTIDMHIDLVVEQRSNLHKVNLRLMEIRKVAFRLSNAFMDSVETIRRQTRGLNCQELIQTCFIFATEFGQRSLLYMDNNRRTMNNMKLTKLALDWVDFICDDCISSDRKSFRWAVQALEFAMVMTRGKHILSLGDDEYAKLKLKVSGCMALLISHFDIMGAKSNVAAQLEKQRVETLVSQLKRLNNGQITDDETAANFVRGHRLEELSRIDEFRKQILVERSAMGRVLEASNEVDRSLAWLSSTATNFTMRWQQGQFVGGGTFGNVYAAMNLDTGQLMAVKEIRLQDPKLIPNVAGQIRDEMRVLESVDHPNVVSYYGIEVHRDRVYMFMEFCSGGSLANLLEHGRIEDEQVIMVYALQLLEGLAYLHELRIAHRDIKPENILLDHNGIIKYVDFGAAKLIARQGRTLVQDLTSTKPNKSMTGTPMYMSPEVIKGELPGHFGAVDIWSLGCVILEMATGRRPWANLDNEWAIMYNIAQGNPPQLPSPDQLSPQGVDFLRRCFIRDSNKRATAVELLQHEWIMTIRNRVVDPSTPSSDTSNSTQNTPNTASSSMKGLGAGADGFY</sequence>
<evidence type="ECO:0000256" key="12">
    <source>
        <dbReference type="PROSITE-ProRule" id="PRU10141"/>
    </source>
</evidence>
<evidence type="ECO:0000256" key="13">
    <source>
        <dbReference type="SAM" id="MobiDB-lite"/>
    </source>
</evidence>
<organism evidence="15 16">
    <name type="scientific">Podospora australis</name>
    <dbReference type="NCBI Taxonomy" id="1536484"/>
    <lineage>
        <taxon>Eukaryota</taxon>
        <taxon>Fungi</taxon>
        <taxon>Dikarya</taxon>
        <taxon>Ascomycota</taxon>
        <taxon>Pezizomycotina</taxon>
        <taxon>Sordariomycetes</taxon>
        <taxon>Sordariomycetidae</taxon>
        <taxon>Sordariales</taxon>
        <taxon>Podosporaceae</taxon>
        <taxon>Podospora</taxon>
    </lineage>
</organism>
<dbReference type="GO" id="GO:0004709">
    <property type="term" value="F:MAP kinase kinase kinase activity"/>
    <property type="evidence" value="ECO:0007669"/>
    <property type="project" value="UniProtKB-UniRule"/>
</dbReference>
<evidence type="ECO:0000256" key="10">
    <source>
        <dbReference type="ARBA" id="ARBA00065095"/>
    </source>
</evidence>
<dbReference type="SUPFAM" id="SSF56112">
    <property type="entry name" value="Protein kinase-like (PK-like)"/>
    <property type="match status" value="1"/>
</dbReference>
<evidence type="ECO:0000256" key="9">
    <source>
        <dbReference type="ARBA" id="ARBA00056158"/>
    </source>
</evidence>
<feature type="region of interest" description="Disordered" evidence="13">
    <location>
        <begin position="1288"/>
        <end position="1323"/>
    </location>
</feature>
<dbReference type="PANTHER" id="PTHR48016:SF32">
    <property type="entry name" value="MITOGEN-ACTIVATED PROTEIN KINASE KINASE KINASE 4"/>
    <property type="match status" value="1"/>
</dbReference>
<accession>A0AAN7ALJ3</accession>
<dbReference type="Pfam" id="PF00069">
    <property type="entry name" value="Pkinase"/>
    <property type="match status" value="1"/>
</dbReference>
<dbReference type="GO" id="GO:0005737">
    <property type="term" value="C:cytoplasm"/>
    <property type="evidence" value="ECO:0007669"/>
    <property type="project" value="InterPro"/>
</dbReference>
<keyword evidence="2 11" id="KW-0723">Serine/threonine-protein kinase</keyword>
<dbReference type="EC" id="2.7.11.-" evidence="11"/>
<evidence type="ECO:0000256" key="8">
    <source>
        <dbReference type="ARBA" id="ARBA00048130"/>
    </source>
</evidence>
<protein>
    <recommendedName>
        <fullName evidence="11">MAP kinase kinase kinase</fullName>
        <ecNumber evidence="11">2.7.11.-</ecNumber>
    </recommendedName>
</protein>
<dbReference type="CDD" id="cd06626">
    <property type="entry name" value="STKc_MEKK4"/>
    <property type="match status" value="1"/>
</dbReference>
<dbReference type="InterPro" id="IPR017240">
    <property type="entry name" value="MAPKKK_Ssk2/Ssk22"/>
</dbReference>
<keyword evidence="3 11" id="KW-0808">Transferase</keyword>
<feature type="binding site" evidence="12">
    <location>
        <position position="1040"/>
    </location>
    <ligand>
        <name>ATP</name>
        <dbReference type="ChEBI" id="CHEBI:30616"/>
    </ligand>
</feature>
<evidence type="ECO:0000256" key="4">
    <source>
        <dbReference type="ARBA" id="ARBA00022741"/>
    </source>
</evidence>
<evidence type="ECO:0000256" key="1">
    <source>
        <dbReference type="ARBA" id="ARBA00006529"/>
    </source>
</evidence>
<keyword evidence="5 11" id="KW-0418">Kinase</keyword>
<dbReference type="Gene3D" id="1.10.510.10">
    <property type="entry name" value="Transferase(Phosphotransferase) domain 1"/>
    <property type="match status" value="1"/>
</dbReference>
<feature type="domain" description="Protein kinase" evidence="14">
    <location>
        <begin position="1011"/>
        <end position="1280"/>
    </location>
</feature>
<feature type="compositionally biased region" description="Low complexity" evidence="13">
    <location>
        <begin position="66"/>
        <end position="80"/>
    </location>
</feature>
<dbReference type="PROSITE" id="PS00108">
    <property type="entry name" value="PROTEIN_KINASE_ST"/>
    <property type="match status" value="1"/>
</dbReference>
<dbReference type="SMART" id="SM00220">
    <property type="entry name" value="S_TKc"/>
    <property type="match status" value="1"/>
</dbReference>
<comment type="catalytic activity">
    <reaction evidence="7">
        <text>L-threonyl-[protein] + ATP = O-phospho-L-threonyl-[protein] + ADP + H(+)</text>
        <dbReference type="Rhea" id="RHEA:46608"/>
        <dbReference type="Rhea" id="RHEA-COMP:11060"/>
        <dbReference type="Rhea" id="RHEA-COMP:11605"/>
        <dbReference type="ChEBI" id="CHEBI:15378"/>
        <dbReference type="ChEBI" id="CHEBI:30013"/>
        <dbReference type="ChEBI" id="CHEBI:30616"/>
        <dbReference type="ChEBI" id="CHEBI:61977"/>
        <dbReference type="ChEBI" id="CHEBI:456216"/>
        <dbReference type="EC" id="2.7.11.24"/>
    </reaction>
    <physiologicalReaction direction="left-to-right" evidence="7">
        <dbReference type="Rhea" id="RHEA:46609"/>
    </physiologicalReaction>
</comment>
<evidence type="ECO:0000256" key="5">
    <source>
        <dbReference type="ARBA" id="ARBA00022777"/>
    </source>
</evidence>
<dbReference type="Proteomes" id="UP001302126">
    <property type="component" value="Unassembled WGS sequence"/>
</dbReference>
<dbReference type="GO" id="GO:0051403">
    <property type="term" value="P:stress-activated MAPK cascade"/>
    <property type="evidence" value="ECO:0007669"/>
    <property type="project" value="InterPro"/>
</dbReference>
<dbReference type="PIRSF" id="PIRSF037579">
    <property type="entry name" value="MAPKKK_SSK22"/>
    <property type="match status" value="1"/>
</dbReference>